<evidence type="ECO:0000313" key="1">
    <source>
        <dbReference type="EMBL" id="MFC0548565.1"/>
    </source>
</evidence>
<sequence>MYSLDIDPEAQEQIDALPREAGLALAEVFAVLELTPWRGTPQNGNNPTGAMRRWYFGPGAAGQVVYLIIERDREVRVIMVQWWG</sequence>
<organism evidence="1 2">
    <name type="scientific">Kutzneria chonburiensis</name>
    <dbReference type="NCBI Taxonomy" id="1483604"/>
    <lineage>
        <taxon>Bacteria</taxon>
        <taxon>Bacillati</taxon>
        <taxon>Actinomycetota</taxon>
        <taxon>Actinomycetes</taxon>
        <taxon>Pseudonocardiales</taxon>
        <taxon>Pseudonocardiaceae</taxon>
        <taxon>Kutzneria</taxon>
    </lineage>
</organism>
<comment type="caution">
    <text evidence="1">The sequence shown here is derived from an EMBL/GenBank/DDBJ whole genome shotgun (WGS) entry which is preliminary data.</text>
</comment>
<accession>A0ABV6N938</accession>
<evidence type="ECO:0000313" key="2">
    <source>
        <dbReference type="Proteomes" id="UP001589810"/>
    </source>
</evidence>
<dbReference type="Proteomes" id="UP001589810">
    <property type="component" value="Unassembled WGS sequence"/>
</dbReference>
<gene>
    <name evidence="1" type="ORF">ACFFH7_44160</name>
</gene>
<protein>
    <recommendedName>
        <fullName evidence="3">Type II toxin-antitoxin system RelE/ParE family toxin</fullName>
    </recommendedName>
</protein>
<dbReference type="RefSeq" id="WP_273944000.1">
    <property type="nucleotide sequence ID" value="NZ_CP097263.1"/>
</dbReference>
<proteinExistence type="predicted"/>
<name>A0ABV6N938_9PSEU</name>
<keyword evidence="2" id="KW-1185">Reference proteome</keyword>
<reference evidence="1 2" key="1">
    <citation type="submission" date="2024-09" db="EMBL/GenBank/DDBJ databases">
        <authorList>
            <person name="Sun Q."/>
            <person name="Mori K."/>
        </authorList>
    </citation>
    <scope>NUCLEOTIDE SEQUENCE [LARGE SCALE GENOMIC DNA]</scope>
    <source>
        <strain evidence="1 2">TBRC 1432</strain>
    </source>
</reference>
<dbReference type="EMBL" id="JBHLUD010000016">
    <property type="protein sequence ID" value="MFC0548565.1"/>
    <property type="molecule type" value="Genomic_DNA"/>
</dbReference>
<evidence type="ECO:0008006" key="3">
    <source>
        <dbReference type="Google" id="ProtNLM"/>
    </source>
</evidence>